<dbReference type="Pfam" id="PF00072">
    <property type="entry name" value="Response_reg"/>
    <property type="match status" value="1"/>
</dbReference>
<reference evidence="4" key="1">
    <citation type="journal article" date="2019" name="Int. J. Syst. Evol. Microbiol.">
        <title>The Global Catalogue of Microorganisms (GCM) 10K type strain sequencing project: providing services to taxonomists for standard genome sequencing and annotation.</title>
        <authorList>
            <consortium name="The Broad Institute Genomics Platform"/>
            <consortium name="The Broad Institute Genome Sequencing Center for Infectious Disease"/>
            <person name="Wu L."/>
            <person name="Ma J."/>
        </authorList>
    </citation>
    <scope>NUCLEOTIDE SEQUENCE [LARGE SCALE GENOMIC DNA]</scope>
    <source>
        <strain evidence="4">CCUG 59858</strain>
    </source>
</reference>
<name>A0ABV8CDF6_9GAMM</name>
<gene>
    <name evidence="3" type="ORF">ACFORL_02765</name>
</gene>
<dbReference type="InterPro" id="IPR001789">
    <property type="entry name" value="Sig_transdc_resp-reg_receiver"/>
</dbReference>
<feature type="domain" description="Response regulatory" evidence="2">
    <location>
        <begin position="14"/>
        <end position="162"/>
    </location>
</feature>
<dbReference type="RefSeq" id="WP_382340897.1">
    <property type="nucleotide sequence ID" value="NZ_JBHSAB010000002.1"/>
</dbReference>
<dbReference type="SUPFAM" id="SSF52172">
    <property type="entry name" value="CheY-like"/>
    <property type="match status" value="1"/>
</dbReference>
<keyword evidence="1" id="KW-0597">Phosphoprotein</keyword>
<protein>
    <submittedName>
        <fullName evidence="3">Response regulator</fullName>
    </submittedName>
</protein>
<comment type="caution">
    <text evidence="3">The sequence shown here is derived from an EMBL/GenBank/DDBJ whole genome shotgun (WGS) entry which is preliminary data.</text>
</comment>
<evidence type="ECO:0000256" key="1">
    <source>
        <dbReference type="PROSITE-ProRule" id="PRU00169"/>
    </source>
</evidence>
<proteinExistence type="predicted"/>
<dbReference type="InterPro" id="IPR011006">
    <property type="entry name" value="CheY-like_superfamily"/>
</dbReference>
<keyword evidence="4" id="KW-1185">Reference proteome</keyword>
<evidence type="ECO:0000313" key="3">
    <source>
        <dbReference type="EMBL" id="MFC3908004.1"/>
    </source>
</evidence>
<accession>A0ABV8CDF6</accession>
<evidence type="ECO:0000259" key="2">
    <source>
        <dbReference type="PROSITE" id="PS50110"/>
    </source>
</evidence>
<organism evidence="3 4">
    <name type="scientific">Legionella dresdenensis</name>
    <dbReference type="NCBI Taxonomy" id="450200"/>
    <lineage>
        <taxon>Bacteria</taxon>
        <taxon>Pseudomonadati</taxon>
        <taxon>Pseudomonadota</taxon>
        <taxon>Gammaproteobacteria</taxon>
        <taxon>Legionellales</taxon>
        <taxon>Legionellaceae</taxon>
        <taxon>Legionella</taxon>
    </lineage>
</organism>
<dbReference type="PROSITE" id="PS50110">
    <property type="entry name" value="RESPONSE_REGULATORY"/>
    <property type="match status" value="1"/>
</dbReference>
<dbReference type="Gene3D" id="3.40.50.2300">
    <property type="match status" value="1"/>
</dbReference>
<dbReference type="Proteomes" id="UP001595758">
    <property type="component" value="Unassembled WGS sequence"/>
</dbReference>
<evidence type="ECO:0000313" key="4">
    <source>
        <dbReference type="Proteomes" id="UP001595758"/>
    </source>
</evidence>
<sequence>MQYFSIPACYFPSTALFIDDNRDFLLNFVLQLDEGLAYRIFDSPFDALDFIHKKNLEISTLGQRCHNYYNENNQNNFAAICNEMYNKRRFAEISVVVVDYAMPGMDGLEFCRRLSNSNIKKILLTGKAEEKLAVEAFNEGLIQRYIHKSDPEAAELITQSIYDLQWQYFQNMSNSLVRRLSLHLSDNLLDRTFAGFFRDFCRQKMIIEHYVSDEDGNYFLLDNDAKASTLIVKHKTRLESDAELAASRGASQDVINQIRNGEKILYRSRLDEQNLPLPLITGHQVAPQSDYLYAHIQGIAPAFDKNRISSYYAYLDEIDAEELLLL</sequence>
<feature type="modified residue" description="4-aspartylphosphate" evidence="1">
    <location>
        <position position="99"/>
    </location>
</feature>
<dbReference type="EMBL" id="JBHSAB010000002">
    <property type="protein sequence ID" value="MFC3908004.1"/>
    <property type="molecule type" value="Genomic_DNA"/>
</dbReference>